<dbReference type="SUPFAM" id="SSF56349">
    <property type="entry name" value="DNA breaking-rejoining enzymes"/>
    <property type="match status" value="1"/>
</dbReference>
<protein>
    <submittedName>
        <fullName evidence="2">Uncharacterized protein</fullName>
    </submittedName>
</protein>
<dbReference type="RefSeq" id="WP_169102795.1">
    <property type="nucleotide sequence ID" value="NZ_JABBVZ010000125.1"/>
</dbReference>
<dbReference type="EMBL" id="JABBVZ010000125">
    <property type="protein sequence ID" value="NMP24586.1"/>
    <property type="molecule type" value="Genomic_DNA"/>
</dbReference>
<keyword evidence="3" id="KW-1185">Reference proteome</keyword>
<accession>A0A7Y0Q508</accession>
<sequence>MSNGVTKRVEAPGARLRGVALGIRQHLTPQEFAQFRPADEWPLVEDCTQLPLAELATEGTFRALPFAQRRYVVLLASLQRVALPVRLALSTRMVAPVSLDMLPNFQYLEDLMATHYAAIFPMRAQQAERVANGQKQVALAARSLWYAGYALKPGLGGLDVVTWDKLVAIIRLRTVHSMGLVALRELLRRDPDSLVDEEYLSVYDAERNLWVTAGLLPPATAIEASVKTFVFGWLRDRIDQELVIEERNDAGQLKRRTGLSRVTPNYWQALAYNLRFFLEQCREAALTDLTVETLTSAYQRALSHRTTRSQRIIFRVAVRYWLAWYQRTENSALNLEHIAPRVRRSEPKAHGPVFSTAKAHTLIRTLLDDTSPLFNENQIMDFRYRRACLLLLATAARPREVLHLLQDAMVQDREGVYWLRFHRTKTKRTMPDRAPLQWIHAVRIREDAVRWVREFQQLAPREKITSPGDRHGDGLTAYRLFANEFNTHLVDVGSVGAWLRRLQHRLWSDDGGAHFTPQNFRALHLTYRRIVGDEDTLLERQAGHTHPDSKRPYTMTLPAEQVTQFADILNEGVWPRQATGANTGSESDAGVSVDAMTHMASQFTVTTPKLDAAKQLVDQVLQWTANGGKLAGTLRDSDRTLPLLSVGGYTHNCAAPLLLNCGHTPGHCRDCPHYRPDPGTEDQHQVEIFREMLYYFECRAVEKTYHTTGQRTMIFQKRHACPCRALTHMKKGRRQGEYDEGNPRPRSHSL</sequence>
<gene>
    <name evidence="2" type="ORF">HIJ39_19930</name>
</gene>
<evidence type="ECO:0000256" key="1">
    <source>
        <dbReference type="ARBA" id="ARBA00023172"/>
    </source>
</evidence>
<proteinExistence type="predicted"/>
<dbReference type="InterPro" id="IPR013762">
    <property type="entry name" value="Integrase-like_cat_sf"/>
</dbReference>
<evidence type="ECO:0000313" key="3">
    <source>
        <dbReference type="Proteomes" id="UP000533476"/>
    </source>
</evidence>
<dbReference type="Proteomes" id="UP000533476">
    <property type="component" value="Unassembled WGS sequence"/>
</dbReference>
<dbReference type="GO" id="GO:0006310">
    <property type="term" value="P:DNA recombination"/>
    <property type="evidence" value="ECO:0007669"/>
    <property type="project" value="UniProtKB-KW"/>
</dbReference>
<dbReference type="Gene3D" id="1.10.443.10">
    <property type="entry name" value="Intergrase catalytic core"/>
    <property type="match status" value="1"/>
</dbReference>
<dbReference type="GO" id="GO:0015074">
    <property type="term" value="P:DNA integration"/>
    <property type="evidence" value="ECO:0007669"/>
    <property type="project" value="InterPro"/>
</dbReference>
<dbReference type="InterPro" id="IPR011010">
    <property type="entry name" value="DNA_brk_join_enz"/>
</dbReference>
<keyword evidence="1" id="KW-0233">DNA recombination</keyword>
<evidence type="ECO:0000313" key="2">
    <source>
        <dbReference type="EMBL" id="NMP24586.1"/>
    </source>
</evidence>
<comment type="caution">
    <text evidence="2">The sequence shown here is derived from an EMBL/GenBank/DDBJ whole genome shotgun (WGS) entry which is preliminary data.</text>
</comment>
<dbReference type="AlphaFoldDB" id="A0A7Y0Q508"/>
<dbReference type="GO" id="GO:0003677">
    <property type="term" value="F:DNA binding"/>
    <property type="evidence" value="ECO:0007669"/>
    <property type="project" value="InterPro"/>
</dbReference>
<name>A0A7Y0Q508_9FIRM</name>
<organism evidence="2 3">
    <name type="scientific">Sulfobacillus harzensis</name>
    <dbReference type="NCBI Taxonomy" id="2729629"/>
    <lineage>
        <taxon>Bacteria</taxon>
        <taxon>Bacillati</taxon>
        <taxon>Bacillota</taxon>
        <taxon>Clostridia</taxon>
        <taxon>Eubacteriales</taxon>
        <taxon>Clostridiales Family XVII. Incertae Sedis</taxon>
        <taxon>Sulfobacillus</taxon>
    </lineage>
</organism>
<reference evidence="2 3" key="1">
    <citation type="submission" date="2020-04" db="EMBL/GenBank/DDBJ databases">
        <authorList>
            <person name="Zhang R."/>
            <person name="Schippers A."/>
        </authorList>
    </citation>
    <scope>NUCLEOTIDE SEQUENCE [LARGE SCALE GENOMIC DNA]</scope>
    <source>
        <strain evidence="2 3">DSM 109850</strain>
    </source>
</reference>